<dbReference type="EMBL" id="JADJEV010000003">
    <property type="protein sequence ID" value="MBK6973310.1"/>
    <property type="molecule type" value="Genomic_DNA"/>
</dbReference>
<sequence>MKRILIASLVSALFVGPIAYADDAHHPDKDTSAAGSSAQPPVDQTAQRMQENVKRMQSQVDRVRKTKDAGERERLLADHMQTMRENMALGQSMMQGGAMGMMGGRGMGMMGGRGGMGMMDPAMMDQCMKMMGGASGTTSADISARMAQMEKRMDMMQMMMQRMTGAEAPAAAKTQ</sequence>
<proteinExistence type="predicted"/>
<feature type="signal peptide" evidence="2">
    <location>
        <begin position="1"/>
        <end position="21"/>
    </location>
</feature>
<reference evidence="3" key="1">
    <citation type="submission" date="2020-10" db="EMBL/GenBank/DDBJ databases">
        <title>Connecting structure to function with the recovery of over 1000 high-quality activated sludge metagenome-assembled genomes encoding full-length rRNA genes using long-read sequencing.</title>
        <authorList>
            <person name="Singleton C.M."/>
            <person name="Petriglieri F."/>
            <person name="Kristensen J.M."/>
            <person name="Kirkegaard R.H."/>
            <person name="Michaelsen T.Y."/>
            <person name="Andersen M.H."/>
            <person name="Karst S.M."/>
            <person name="Dueholm M.S."/>
            <person name="Nielsen P.H."/>
            <person name="Albertsen M."/>
        </authorList>
    </citation>
    <scope>NUCLEOTIDE SEQUENCE</scope>
    <source>
        <strain evidence="3">Bjer_18-Q3-R1-45_BAT3C.347</strain>
    </source>
</reference>
<evidence type="ECO:0000313" key="3">
    <source>
        <dbReference type="EMBL" id="MBK6973310.1"/>
    </source>
</evidence>
<protein>
    <submittedName>
        <fullName evidence="3">Uncharacterized protein</fullName>
    </submittedName>
</protein>
<accession>A0A9D7E5M8</accession>
<evidence type="ECO:0000256" key="1">
    <source>
        <dbReference type="SAM" id="MobiDB-lite"/>
    </source>
</evidence>
<name>A0A9D7E5M8_9PROT</name>
<comment type="caution">
    <text evidence="3">The sequence shown here is derived from an EMBL/GenBank/DDBJ whole genome shotgun (WGS) entry which is preliminary data.</text>
</comment>
<dbReference type="Proteomes" id="UP000807785">
    <property type="component" value="Unassembled WGS sequence"/>
</dbReference>
<keyword evidence="2" id="KW-0732">Signal</keyword>
<feature type="compositionally biased region" description="Polar residues" evidence="1">
    <location>
        <begin position="33"/>
        <end position="60"/>
    </location>
</feature>
<organism evidence="3 4">
    <name type="scientific">Candidatus Methylophosphatis roskildensis</name>
    <dbReference type="NCBI Taxonomy" id="2899263"/>
    <lineage>
        <taxon>Bacteria</taxon>
        <taxon>Pseudomonadati</taxon>
        <taxon>Pseudomonadota</taxon>
        <taxon>Betaproteobacteria</taxon>
        <taxon>Nitrosomonadales</taxon>
        <taxon>Sterolibacteriaceae</taxon>
        <taxon>Candidatus Methylophosphatis</taxon>
    </lineage>
</organism>
<gene>
    <name evidence="3" type="ORF">IPH26_10340</name>
</gene>
<dbReference type="AlphaFoldDB" id="A0A9D7E5M8"/>
<evidence type="ECO:0000313" key="4">
    <source>
        <dbReference type="Proteomes" id="UP000807785"/>
    </source>
</evidence>
<feature type="region of interest" description="Disordered" evidence="1">
    <location>
        <begin position="25"/>
        <end position="69"/>
    </location>
</feature>
<feature type="chain" id="PRO_5038963973" evidence="2">
    <location>
        <begin position="22"/>
        <end position="175"/>
    </location>
</feature>
<evidence type="ECO:0000256" key="2">
    <source>
        <dbReference type="SAM" id="SignalP"/>
    </source>
</evidence>